<dbReference type="Proteomes" id="UP001602245">
    <property type="component" value="Unassembled WGS sequence"/>
</dbReference>
<keyword evidence="2" id="KW-1133">Transmembrane helix</keyword>
<sequence>MNQMLDNAYTVTSNLFGPASAIPWWAWLLVVAAIMFKFLVPEPKTVRDIADERDQMMLNELLGGDGGKKGKKKGKKDKKKK</sequence>
<comment type="caution">
    <text evidence="3">The sequence shown here is derived from an EMBL/GenBank/DDBJ whole genome shotgun (WGS) entry which is preliminary data.</text>
</comment>
<keyword evidence="2" id="KW-0472">Membrane</keyword>
<evidence type="ECO:0000256" key="2">
    <source>
        <dbReference type="SAM" id="Phobius"/>
    </source>
</evidence>
<accession>A0ABW6WYQ7</accession>
<protein>
    <submittedName>
        <fullName evidence="3">Uncharacterized protein</fullName>
    </submittedName>
</protein>
<reference evidence="3 4" key="1">
    <citation type="submission" date="2024-10" db="EMBL/GenBank/DDBJ databases">
        <title>The Natural Products Discovery Center: Release of the First 8490 Sequenced Strains for Exploring Actinobacteria Biosynthetic Diversity.</title>
        <authorList>
            <person name="Kalkreuter E."/>
            <person name="Kautsar S.A."/>
            <person name="Yang D."/>
            <person name="Bader C.D."/>
            <person name="Teijaro C.N."/>
            <person name="Fluegel L."/>
            <person name="Davis C.M."/>
            <person name="Simpson J.R."/>
            <person name="Lauterbach L."/>
            <person name="Steele A.D."/>
            <person name="Gui C."/>
            <person name="Meng S."/>
            <person name="Li G."/>
            <person name="Viehrig K."/>
            <person name="Ye F."/>
            <person name="Su P."/>
            <person name="Kiefer A.F."/>
            <person name="Nichols A."/>
            <person name="Cepeda A.J."/>
            <person name="Yan W."/>
            <person name="Fan B."/>
            <person name="Jiang Y."/>
            <person name="Adhikari A."/>
            <person name="Zheng C.-J."/>
            <person name="Schuster L."/>
            <person name="Cowan T.M."/>
            <person name="Smanski M.J."/>
            <person name="Chevrette M.G."/>
            <person name="De Carvalho L.P.S."/>
            <person name="Shen B."/>
        </authorList>
    </citation>
    <scope>NUCLEOTIDE SEQUENCE [LARGE SCALE GENOMIC DNA]</scope>
    <source>
        <strain evidence="3 4">NPDC000087</strain>
    </source>
</reference>
<feature type="region of interest" description="Disordered" evidence="1">
    <location>
        <begin position="60"/>
        <end position="81"/>
    </location>
</feature>
<feature type="compositionally biased region" description="Basic residues" evidence="1">
    <location>
        <begin position="69"/>
        <end position="81"/>
    </location>
</feature>
<evidence type="ECO:0000256" key="1">
    <source>
        <dbReference type="SAM" id="MobiDB-lite"/>
    </source>
</evidence>
<evidence type="ECO:0000313" key="4">
    <source>
        <dbReference type="Proteomes" id="UP001602245"/>
    </source>
</evidence>
<organism evidence="3 4">
    <name type="scientific">Paractinoplanes globisporus</name>
    <dbReference type="NCBI Taxonomy" id="113565"/>
    <lineage>
        <taxon>Bacteria</taxon>
        <taxon>Bacillati</taxon>
        <taxon>Actinomycetota</taxon>
        <taxon>Actinomycetes</taxon>
        <taxon>Micromonosporales</taxon>
        <taxon>Micromonosporaceae</taxon>
        <taxon>Paractinoplanes</taxon>
    </lineage>
</organism>
<name>A0ABW6WYQ7_9ACTN</name>
<feature type="transmembrane region" description="Helical" evidence="2">
    <location>
        <begin position="22"/>
        <end position="40"/>
    </location>
</feature>
<gene>
    <name evidence="3" type="ORF">ACFY35_50420</name>
</gene>
<keyword evidence="4" id="KW-1185">Reference proteome</keyword>
<evidence type="ECO:0000313" key="3">
    <source>
        <dbReference type="EMBL" id="MFF5297700.1"/>
    </source>
</evidence>
<proteinExistence type="predicted"/>
<dbReference type="EMBL" id="JBIAZU010000013">
    <property type="protein sequence ID" value="MFF5297700.1"/>
    <property type="molecule type" value="Genomic_DNA"/>
</dbReference>
<keyword evidence="2" id="KW-0812">Transmembrane</keyword>
<dbReference type="RefSeq" id="WP_157296928.1">
    <property type="nucleotide sequence ID" value="NZ_JBIAZU010000013.1"/>
</dbReference>